<dbReference type="Gene3D" id="2.40.10.220">
    <property type="entry name" value="predicted glycosyltransferase like domains"/>
    <property type="match status" value="1"/>
</dbReference>
<organism evidence="2 3">
    <name type="scientific">Anaerosporobacter mobilis DSM 15930</name>
    <dbReference type="NCBI Taxonomy" id="1120996"/>
    <lineage>
        <taxon>Bacteria</taxon>
        <taxon>Bacillati</taxon>
        <taxon>Bacillota</taxon>
        <taxon>Clostridia</taxon>
        <taxon>Lachnospirales</taxon>
        <taxon>Lachnospiraceae</taxon>
        <taxon>Anaerosporobacter</taxon>
    </lineage>
</organism>
<dbReference type="EMBL" id="FRCP01000018">
    <property type="protein sequence ID" value="SHM82952.1"/>
    <property type="molecule type" value="Genomic_DNA"/>
</dbReference>
<dbReference type="RefSeq" id="WP_073289683.1">
    <property type="nucleotide sequence ID" value="NZ_FRCP01000018.1"/>
</dbReference>
<gene>
    <name evidence="2" type="ORF">SAMN02746066_03486</name>
</gene>
<proteinExistence type="predicted"/>
<dbReference type="GO" id="GO:0035438">
    <property type="term" value="F:cyclic-di-GMP binding"/>
    <property type="evidence" value="ECO:0007669"/>
    <property type="project" value="InterPro"/>
</dbReference>
<dbReference type="Pfam" id="PF07238">
    <property type="entry name" value="PilZ"/>
    <property type="match status" value="1"/>
</dbReference>
<dbReference type="OrthoDB" id="1954087at2"/>
<evidence type="ECO:0000259" key="1">
    <source>
        <dbReference type="Pfam" id="PF07238"/>
    </source>
</evidence>
<sequence>MEKRRSKRIPVHLHLEISSLFNQDNGLVTIANTPIEVINISRTGIGFITESMLPTGFYFNACLQFNSEDSKLYCVVKILRSEFAGGNSTIYGCEFVGIAPVFSYIFDQLEEEYEGE</sequence>
<name>A0A1M7LYM0_9FIRM</name>
<dbReference type="Proteomes" id="UP000184038">
    <property type="component" value="Unassembled WGS sequence"/>
</dbReference>
<protein>
    <submittedName>
        <fullName evidence="2">PilZ domain-containing protein</fullName>
    </submittedName>
</protein>
<reference evidence="2 3" key="1">
    <citation type="submission" date="2016-11" db="EMBL/GenBank/DDBJ databases">
        <authorList>
            <person name="Jaros S."/>
            <person name="Januszkiewicz K."/>
            <person name="Wedrychowicz H."/>
        </authorList>
    </citation>
    <scope>NUCLEOTIDE SEQUENCE [LARGE SCALE GENOMIC DNA]</scope>
    <source>
        <strain evidence="2 3">DSM 15930</strain>
    </source>
</reference>
<keyword evidence="3" id="KW-1185">Reference proteome</keyword>
<feature type="domain" description="PilZ" evidence="1">
    <location>
        <begin position="2"/>
        <end position="99"/>
    </location>
</feature>
<dbReference type="STRING" id="1120996.SAMN02746066_03486"/>
<evidence type="ECO:0000313" key="3">
    <source>
        <dbReference type="Proteomes" id="UP000184038"/>
    </source>
</evidence>
<dbReference type="InterPro" id="IPR009875">
    <property type="entry name" value="PilZ_domain"/>
</dbReference>
<dbReference type="SUPFAM" id="SSF141371">
    <property type="entry name" value="PilZ domain-like"/>
    <property type="match status" value="1"/>
</dbReference>
<accession>A0A1M7LYM0</accession>
<evidence type="ECO:0000313" key="2">
    <source>
        <dbReference type="EMBL" id="SHM82952.1"/>
    </source>
</evidence>
<dbReference type="AlphaFoldDB" id="A0A1M7LYM0"/>